<dbReference type="Pfam" id="PF00450">
    <property type="entry name" value="Peptidase_S10"/>
    <property type="match status" value="1"/>
</dbReference>
<sequence length="509" mass="56171">MKAFLKMMLAAALFCVPVTSVMAGDEAADTAKEAPGEIPEARQFKTSHSGTFNGKKIKYTAIAGDTHIKNEKGEVTASIFSIAYTKDDVKDPSSRPVTFFFNGGPGSASLWLHMGVFGPKRIDVPSDATDAGAAPYKVEDNALSLLDVTDLVFIDPVGTGYSKAVGKGDGKDFWGINEDAKSVGDFIRKYVSDNKRWNSPKYVGGESYGTTRSAALVKELQEGYNSMALNGIILVSSILDFQTVDGHSADNPEPNIFFLPTFAATAWYHGKVDKTGRTFEGFVEEARQFALNDYMLAIFKGNRLSEAEKDAVLDKLSLYTGLKKSYLKKTRLWVNEFRFMAELLRDEGKVVGRLDSRYVGEEQDDAGETFSADPTGYAISAPYTAAVNDYMARDLQVEIDERYQVLSGQPGRSWNWKTSDGWTGGYPTLGPIVARGMRQNKDLRVYVANGYYDLATPFFATEQTFSQYGMDSSRVTMEYFDAGHMMYVHKPSLEKLANTVRQFIADGGK</sequence>
<evidence type="ECO:0000313" key="2">
    <source>
        <dbReference type="EMBL" id="TPD61934.1"/>
    </source>
</evidence>
<protein>
    <submittedName>
        <fullName evidence="2">Peptidase S10</fullName>
    </submittedName>
</protein>
<dbReference type="SUPFAM" id="SSF53474">
    <property type="entry name" value="alpha/beta-Hydrolases"/>
    <property type="match status" value="1"/>
</dbReference>
<reference evidence="3" key="1">
    <citation type="submission" date="2019-06" db="EMBL/GenBank/DDBJ databases">
        <title>The complete genome of Emcibacter congregatus ZYLT.</title>
        <authorList>
            <person name="Zhao Z."/>
        </authorList>
    </citation>
    <scope>NUCLEOTIDE SEQUENCE [LARGE SCALE GENOMIC DNA]</scope>
    <source>
        <strain evidence="3">MCCC 1A06723</strain>
    </source>
</reference>
<dbReference type="OrthoDB" id="9770107at2"/>
<dbReference type="GO" id="GO:0004185">
    <property type="term" value="F:serine-type carboxypeptidase activity"/>
    <property type="evidence" value="ECO:0007669"/>
    <property type="project" value="InterPro"/>
</dbReference>
<dbReference type="InterPro" id="IPR001563">
    <property type="entry name" value="Peptidase_S10"/>
</dbReference>
<organism evidence="2 3">
    <name type="scientific">Emcibacter nanhaiensis</name>
    <dbReference type="NCBI Taxonomy" id="1505037"/>
    <lineage>
        <taxon>Bacteria</taxon>
        <taxon>Pseudomonadati</taxon>
        <taxon>Pseudomonadota</taxon>
        <taxon>Alphaproteobacteria</taxon>
        <taxon>Emcibacterales</taxon>
        <taxon>Emcibacteraceae</taxon>
        <taxon>Emcibacter</taxon>
    </lineage>
</organism>
<feature type="chain" id="PRO_5021419342" evidence="1">
    <location>
        <begin position="24"/>
        <end position="509"/>
    </location>
</feature>
<accession>A0A501PPP2</accession>
<dbReference type="Gene3D" id="3.40.50.1820">
    <property type="entry name" value="alpha/beta hydrolase"/>
    <property type="match status" value="1"/>
</dbReference>
<dbReference type="EMBL" id="VFIY01000005">
    <property type="protein sequence ID" value="TPD61934.1"/>
    <property type="molecule type" value="Genomic_DNA"/>
</dbReference>
<comment type="caution">
    <text evidence="2">The sequence shown here is derived from an EMBL/GenBank/DDBJ whole genome shotgun (WGS) entry which is preliminary data.</text>
</comment>
<evidence type="ECO:0000256" key="1">
    <source>
        <dbReference type="SAM" id="SignalP"/>
    </source>
</evidence>
<keyword evidence="1" id="KW-0732">Signal</keyword>
<keyword evidence="3" id="KW-1185">Reference proteome</keyword>
<dbReference type="RefSeq" id="WP_139939802.1">
    <property type="nucleotide sequence ID" value="NZ_JBHSYP010000003.1"/>
</dbReference>
<gene>
    <name evidence="2" type="ORF">FIV46_06940</name>
</gene>
<name>A0A501PPP2_9PROT</name>
<feature type="signal peptide" evidence="1">
    <location>
        <begin position="1"/>
        <end position="23"/>
    </location>
</feature>
<dbReference type="GO" id="GO:0006508">
    <property type="term" value="P:proteolysis"/>
    <property type="evidence" value="ECO:0007669"/>
    <property type="project" value="InterPro"/>
</dbReference>
<dbReference type="Proteomes" id="UP000319148">
    <property type="component" value="Unassembled WGS sequence"/>
</dbReference>
<evidence type="ECO:0000313" key="3">
    <source>
        <dbReference type="Proteomes" id="UP000319148"/>
    </source>
</evidence>
<dbReference type="AlphaFoldDB" id="A0A501PPP2"/>
<proteinExistence type="predicted"/>
<dbReference type="InterPro" id="IPR029058">
    <property type="entry name" value="AB_hydrolase_fold"/>
</dbReference>